<accession>A0A133V3D7</accession>
<dbReference type="Proteomes" id="UP000070344">
    <property type="component" value="Unassembled WGS sequence"/>
</dbReference>
<evidence type="ECO:0000313" key="1">
    <source>
        <dbReference type="EMBL" id="KXB00968.1"/>
    </source>
</evidence>
<name>A0A133V3D7_9EURY</name>
<gene>
    <name evidence="1" type="ORF">AKJ41_03275</name>
</gene>
<reference evidence="1 2" key="1">
    <citation type="journal article" date="2016" name="Sci. Rep.">
        <title>Metabolic traits of an uncultured archaeal lineage -MSBL1- from brine pools of the Red Sea.</title>
        <authorList>
            <person name="Mwirichia R."/>
            <person name="Alam I."/>
            <person name="Rashid M."/>
            <person name="Vinu M."/>
            <person name="Ba-Alawi W."/>
            <person name="Anthony Kamau A."/>
            <person name="Kamanda Ngugi D."/>
            <person name="Goker M."/>
            <person name="Klenk H.P."/>
            <person name="Bajic V."/>
            <person name="Stingl U."/>
        </authorList>
    </citation>
    <scope>NUCLEOTIDE SEQUENCE [LARGE SCALE GENOMIC DNA]</scope>
    <source>
        <strain evidence="1">SCGC-AAA259O05</strain>
    </source>
</reference>
<proteinExistence type="predicted"/>
<sequence length="67" mass="7583">MKFLYKENVIDFFYKLGARPPVQIQPPQPSPNLEGAHSPILIEGKEKPRLIESQILKKSANHKNSGN</sequence>
<dbReference type="EMBL" id="LHXV01000034">
    <property type="protein sequence ID" value="KXB00968.1"/>
    <property type="molecule type" value="Genomic_DNA"/>
</dbReference>
<organism evidence="1 2">
    <name type="scientific">candidate division MSBL1 archaeon SCGC-AAA259O05</name>
    <dbReference type="NCBI Taxonomy" id="1698271"/>
    <lineage>
        <taxon>Archaea</taxon>
        <taxon>Methanobacteriati</taxon>
        <taxon>Methanobacteriota</taxon>
        <taxon>candidate division MSBL1</taxon>
    </lineage>
</organism>
<evidence type="ECO:0000313" key="2">
    <source>
        <dbReference type="Proteomes" id="UP000070344"/>
    </source>
</evidence>
<dbReference type="AlphaFoldDB" id="A0A133V3D7"/>
<protein>
    <submittedName>
        <fullName evidence="1">Uncharacterized protein</fullName>
    </submittedName>
</protein>
<keyword evidence="2" id="KW-1185">Reference proteome</keyword>
<comment type="caution">
    <text evidence="1">The sequence shown here is derived from an EMBL/GenBank/DDBJ whole genome shotgun (WGS) entry which is preliminary data.</text>
</comment>